<organism evidence="2 3">
    <name type="scientific">Olea europaea subsp. europaea</name>
    <dbReference type="NCBI Taxonomy" id="158383"/>
    <lineage>
        <taxon>Eukaryota</taxon>
        <taxon>Viridiplantae</taxon>
        <taxon>Streptophyta</taxon>
        <taxon>Embryophyta</taxon>
        <taxon>Tracheophyta</taxon>
        <taxon>Spermatophyta</taxon>
        <taxon>Magnoliopsida</taxon>
        <taxon>eudicotyledons</taxon>
        <taxon>Gunneridae</taxon>
        <taxon>Pentapetalae</taxon>
        <taxon>asterids</taxon>
        <taxon>lamiids</taxon>
        <taxon>Lamiales</taxon>
        <taxon>Oleaceae</taxon>
        <taxon>Oleeae</taxon>
        <taxon>Olea</taxon>
    </lineage>
</organism>
<name>A0A8S0R3Q8_OLEEU</name>
<evidence type="ECO:0000313" key="2">
    <source>
        <dbReference type="EMBL" id="CAA2973617.1"/>
    </source>
</evidence>
<reference evidence="2 3" key="1">
    <citation type="submission" date="2019-12" db="EMBL/GenBank/DDBJ databases">
        <authorList>
            <person name="Alioto T."/>
            <person name="Alioto T."/>
            <person name="Gomez Garrido J."/>
        </authorList>
    </citation>
    <scope>NUCLEOTIDE SEQUENCE [LARGE SCALE GENOMIC DNA]</scope>
</reference>
<comment type="caution">
    <text evidence="2">The sequence shown here is derived from an EMBL/GenBank/DDBJ whole genome shotgun (WGS) entry which is preliminary data.</text>
</comment>
<evidence type="ECO:0000256" key="1">
    <source>
        <dbReference type="SAM" id="MobiDB-lite"/>
    </source>
</evidence>
<dbReference type="Gramene" id="OE9A097499T1">
    <property type="protein sequence ID" value="OE9A097499C1"/>
    <property type="gene ID" value="OE9A097499"/>
</dbReference>
<feature type="region of interest" description="Disordered" evidence="1">
    <location>
        <begin position="1"/>
        <end position="43"/>
    </location>
</feature>
<evidence type="ECO:0000313" key="3">
    <source>
        <dbReference type="Proteomes" id="UP000594638"/>
    </source>
</evidence>
<proteinExistence type="predicted"/>
<accession>A0A8S0R3Q8</accession>
<dbReference type="Proteomes" id="UP000594638">
    <property type="component" value="Unassembled WGS sequence"/>
</dbReference>
<feature type="compositionally biased region" description="Basic and acidic residues" evidence="1">
    <location>
        <begin position="29"/>
        <end position="43"/>
    </location>
</feature>
<dbReference type="AlphaFoldDB" id="A0A8S0R3Q8"/>
<gene>
    <name evidence="2" type="ORF">OLEA9_A097499</name>
</gene>
<sequence>MLHQASRAVSIVMPEPKNPARSQSSATKPSEREKNEREGDREKILLEEGKRPRLGWDVLPLETLKIKYTARWVKGPLVRFWSAGIRKEKKWLPLKLFVE</sequence>
<dbReference type="EMBL" id="CACTIH010002114">
    <property type="protein sequence ID" value="CAA2973617.1"/>
    <property type="molecule type" value="Genomic_DNA"/>
</dbReference>
<protein>
    <submittedName>
        <fullName evidence="2">Uncharacterized protein</fullName>
    </submittedName>
</protein>
<keyword evidence="3" id="KW-1185">Reference proteome</keyword>